<dbReference type="OrthoDB" id="10250130at2759"/>
<dbReference type="AlphaFoldDB" id="V4B4A2"/>
<dbReference type="CTD" id="20250634"/>
<evidence type="ECO:0000313" key="5">
    <source>
        <dbReference type="Proteomes" id="UP000030746"/>
    </source>
</evidence>
<proteinExistence type="predicted"/>
<reference evidence="4 5" key="1">
    <citation type="journal article" date="2013" name="Nature">
        <title>Insights into bilaterian evolution from three spiralian genomes.</title>
        <authorList>
            <person name="Simakov O."/>
            <person name="Marletaz F."/>
            <person name="Cho S.J."/>
            <person name="Edsinger-Gonzales E."/>
            <person name="Havlak P."/>
            <person name="Hellsten U."/>
            <person name="Kuo D.H."/>
            <person name="Larsson T."/>
            <person name="Lv J."/>
            <person name="Arendt D."/>
            <person name="Savage R."/>
            <person name="Osoegawa K."/>
            <person name="de Jong P."/>
            <person name="Grimwood J."/>
            <person name="Chapman J.A."/>
            <person name="Shapiro H."/>
            <person name="Aerts A."/>
            <person name="Otillar R.P."/>
            <person name="Terry A.Y."/>
            <person name="Boore J.L."/>
            <person name="Grigoriev I.V."/>
            <person name="Lindberg D.R."/>
            <person name="Seaver E.C."/>
            <person name="Weisblat D.A."/>
            <person name="Putnam N.H."/>
            <person name="Rokhsar D.S."/>
        </authorList>
    </citation>
    <scope>NUCLEOTIDE SEQUENCE [LARGE SCALE GENOMIC DNA]</scope>
</reference>
<dbReference type="EMBL" id="KB200294">
    <property type="protein sequence ID" value="ESP02291.1"/>
    <property type="molecule type" value="Genomic_DNA"/>
</dbReference>
<dbReference type="RefSeq" id="XP_009046999.1">
    <property type="nucleotide sequence ID" value="XM_009048751.1"/>
</dbReference>
<feature type="region of interest" description="Disordered" evidence="3">
    <location>
        <begin position="144"/>
        <end position="224"/>
    </location>
</feature>
<accession>V4B4A2</accession>
<dbReference type="Gene3D" id="2.120.10.80">
    <property type="entry name" value="Kelch-type beta propeller"/>
    <property type="match status" value="2"/>
</dbReference>
<dbReference type="SUPFAM" id="SSF117281">
    <property type="entry name" value="Kelch motif"/>
    <property type="match status" value="1"/>
</dbReference>
<dbReference type="GeneID" id="20250634"/>
<gene>
    <name evidence="4" type="ORF">LOTGIDRAFT_238024</name>
</gene>
<feature type="compositionally biased region" description="Polar residues" evidence="3">
    <location>
        <begin position="172"/>
        <end position="183"/>
    </location>
</feature>
<evidence type="ECO:0000313" key="4">
    <source>
        <dbReference type="EMBL" id="ESP02291.1"/>
    </source>
</evidence>
<evidence type="ECO:0000256" key="1">
    <source>
        <dbReference type="ARBA" id="ARBA00022441"/>
    </source>
</evidence>
<dbReference type="InterPro" id="IPR015915">
    <property type="entry name" value="Kelch-typ_b-propeller"/>
</dbReference>
<protein>
    <submittedName>
        <fullName evidence="4">Uncharacterized protein</fullName>
    </submittedName>
</protein>
<dbReference type="Proteomes" id="UP000030746">
    <property type="component" value="Unassembled WGS sequence"/>
</dbReference>
<keyword evidence="5" id="KW-1185">Reference proteome</keyword>
<sequence>MSEFRLFCVSDLKQTPAELSSNEDSSYYSDDIKLTADQLIVFALGKWPEICAEPLEVSVTVKNEVTVLLGNLSQKNRCIIWEKYDNKLELPEDKSGVAILRVDTPELRQPPVLLPEIQSVTAVDSGIDIDSDILDTDSLQAEMENTPQILGTPSPLPKRSRSKKRNRDGTDKTPNGPTPTKQKATTRMRTLKNEFKTPSKTPKKKKTPKKVLGDKSNEDNGATEGQKVSYCKDVTTRFENPTNRWGHSMCMVHDNKAVLVGGQGDKQQLSRDSVWTLAPDTRKWNEEDLISDNQKPEYRMGHSATYDPMVRCIYIYGGSKNLKWFKDVHSLDVGSWKWQLVKANGKAPTRAYHSATLYRHEVWIFGGVYPRPDPNPDGSSNDIHIFSPVMENWYDPIVTGEKPAPRSGHSATLIRDQLVIFGGWDYPVVFNDLHILDMTTCDWSKPDIKGTPPKPRSWHSSCALSSGSRILIHGGYDGNDALDDTSIFNLDTLTWMKIKVESTPSPRAGHVALCLPYSYENQQEDEILIFGGGDNDGTFFNDLFSLNVPFTPMIDSS</sequence>
<dbReference type="KEGG" id="lgi:LOTGIDRAFT_238024"/>
<evidence type="ECO:0000256" key="3">
    <source>
        <dbReference type="SAM" id="MobiDB-lite"/>
    </source>
</evidence>
<dbReference type="Pfam" id="PF13415">
    <property type="entry name" value="Beta-prop_FBX42"/>
    <property type="match status" value="1"/>
</dbReference>
<keyword evidence="2" id="KW-0677">Repeat</keyword>
<dbReference type="OMA" id="PWGDRIC"/>
<keyword evidence="1" id="KW-0880">Kelch repeat</keyword>
<dbReference type="PANTHER" id="PTHR46093">
    <property type="entry name" value="ACYL-COA-BINDING DOMAIN-CONTAINING PROTEIN 5"/>
    <property type="match status" value="1"/>
</dbReference>
<organism evidence="4 5">
    <name type="scientific">Lottia gigantea</name>
    <name type="common">Giant owl limpet</name>
    <dbReference type="NCBI Taxonomy" id="225164"/>
    <lineage>
        <taxon>Eukaryota</taxon>
        <taxon>Metazoa</taxon>
        <taxon>Spiralia</taxon>
        <taxon>Lophotrochozoa</taxon>
        <taxon>Mollusca</taxon>
        <taxon>Gastropoda</taxon>
        <taxon>Patellogastropoda</taxon>
        <taxon>Lottioidea</taxon>
        <taxon>Lottiidae</taxon>
        <taxon>Lottia</taxon>
    </lineage>
</organism>
<dbReference type="PANTHER" id="PTHR46093:SF19">
    <property type="entry name" value="RAB9 EFFECTOR PROTEIN WITH KELCH MOTIFS-LIKE"/>
    <property type="match status" value="1"/>
</dbReference>
<evidence type="ECO:0000256" key="2">
    <source>
        <dbReference type="ARBA" id="ARBA00022737"/>
    </source>
</evidence>
<name>V4B4A2_LOTGI</name>
<dbReference type="HOGENOM" id="CLU_029157_0_0_1"/>